<dbReference type="KEGG" id="lamb:KBB96_04885"/>
<feature type="region of interest" description="Disordered" evidence="1">
    <location>
        <begin position="67"/>
        <end position="86"/>
    </location>
</feature>
<dbReference type="Pfam" id="PF09661">
    <property type="entry name" value="DUF2398"/>
    <property type="match status" value="1"/>
</dbReference>
<dbReference type="RefSeq" id="WP_211632962.1">
    <property type="nucleotide sequence ID" value="NZ_CP073100.1"/>
</dbReference>
<organism evidence="2 3">
    <name type="scientific">Luteolibacter ambystomatis</name>
    <dbReference type="NCBI Taxonomy" id="2824561"/>
    <lineage>
        <taxon>Bacteria</taxon>
        <taxon>Pseudomonadati</taxon>
        <taxon>Verrucomicrobiota</taxon>
        <taxon>Verrucomicrobiia</taxon>
        <taxon>Verrucomicrobiales</taxon>
        <taxon>Verrucomicrobiaceae</taxon>
        <taxon>Luteolibacter</taxon>
    </lineage>
</organism>
<evidence type="ECO:0000313" key="3">
    <source>
        <dbReference type="Proteomes" id="UP000676169"/>
    </source>
</evidence>
<keyword evidence="3" id="KW-1185">Reference proteome</keyword>
<dbReference type="InterPro" id="IPR013494">
    <property type="entry name" value="CHP02678"/>
</dbReference>
<proteinExistence type="predicted"/>
<evidence type="ECO:0000256" key="1">
    <source>
        <dbReference type="SAM" id="MobiDB-lite"/>
    </source>
</evidence>
<dbReference type="AlphaFoldDB" id="A0A975J1C7"/>
<dbReference type="EMBL" id="CP073100">
    <property type="protein sequence ID" value="QUE52228.1"/>
    <property type="molecule type" value="Genomic_DNA"/>
</dbReference>
<dbReference type="Proteomes" id="UP000676169">
    <property type="component" value="Chromosome"/>
</dbReference>
<accession>A0A975J1C7</accession>
<name>A0A975J1C7_9BACT</name>
<evidence type="ECO:0000313" key="2">
    <source>
        <dbReference type="EMBL" id="QUE52228.1"/>
    </source>
</evidence>
<protein>
    <submittedName>
        <fullName evidence="2">TIGR02678 family protein</fullName>
    </submittedName>
</protein>
<sequence length="407" mass="46292">MDDKLGELALAERQHATRCLLQHPMLSAGGAFAEQFGLVRKHAESLREWFAHHANWELQVTSDLARLRKTPPDSSDGTRPARDSRTDAPFTRSRYVLLCLALATLERSERQITLGRLAEEIQGFFKADPELEQAGMIFDLQSVDQRRNLVQIIRFLLEHGALRRIQGEEDAFLKNERSDALYNINRSVLSGMLAVRRGPSMIQNIAFRERLAAIVEEPLPETDDGRNRRLRVRLMRRLLDDPILYYEDLEPDERVYLDSQRVFILRHIHAATGMASEVRKEGIALLDQRGDMTDLGLPEEGTDGHLALLVAEFLANMLRRDESALCGVAVLREHVAQLIEVHRKHWRKDVTEPGADRLLMESTIDRLVALRLVRRTSEAIKPLPAIARFALGNLSKPETAEEESSPQ</sequence>
<dbReference type="NCBIfam" id="TIGR02678">
    <property type="entry name" value="TIGR02678 family protein"/>
    <property type="match status" value="1"/>
</dbReference>
<reference evidence="2" key="1">
    <citation type="submission" date="2021-04" db="EMBL/GenBank/DDBJ databases">
        <title>Luteolibacter sp. 32A isolated from the skin of an Anderson's salamander (Ambystoma andersonii).</title>
        <authorList>
            <person name="Spergser J."/>
            <person name="Busse H.-J."/>
        </authorList>
    </citation>
    <scope>NUCLEOTIDE SEQUENCE</scope>
    <source>
        <strain evidence="2">32A</strain>
    </source>
</reference>
<gene>
    <name evidence="2" type="ORF">KBB96_04885</name>
</gene>